<organism evidence="6 7">
    <name type="scientific">Afipia broomeae ATCC 49717</name>
    <dbReference type="NCBI Taxonomy" id="883078"/>
    <lineage>
        <taxon>Bacteria</taxon>
        <taxon>Pseudomonadati</taxon>
        <taxon>Pseudomonadota</taxon>
        <taxon>Alphaproteobacteria</taxon>
        <taxon>Hyphomicrobiales</taxon>
        <taxon>Nitrobacteraceae</taxon>
        <taxon>Afipia</taxon>
    </lineage>
</organism>
<sequence length="241" mass="25662">MIYVFILIVGLIAGILGGIVGTGTSIMLLPVLAYSFGPKQAVPIMAIAAIMANMARILAWWRDIDWRAVVVYSVPGIPAAALGAGTLLALPSGFVDIAIGAFFILMIPFRRWMHARQFTLPLWSLGVIGAAMGYLTGIVASTGPMTVPIFVSYGLIRGPLLGTEAAVSLAVYISKAITFQRLDALPPDVIFKGLIAGSSLFVGAFIAKRVVMHINAANFHYLMEALMLVAGLSMFWSAFQG</sequence>
<feature type="transmembrane region" description="Helical" evidence="5">
    <location>
        <begin position="6"/>
        <end position="29"/>
    </location>
</feature>
<comment type="similarity">
    <text evidence="5">Belongs to the 4-toluene sulfonate uptake permease (TSUP) (TC 2.A.102) family.</text>
</comment>
<proteinExistence type="inferred from homology"/>
<dbReference type="Pfam" id="PF01925">
    <property type="entry name" value="TauE"/>
    <property type="match status" value="1"/>
</dbReference>
<dbReference type="RefSeq" id="WP_006021223.1">
    <property type="nucleotide sequence ID" value="NZ_KB375283.1"/>
</dbReference>
<comment type="caution">
    <text evidence="6">The sequence shown here is derived from an EMBL/GenBank/DDBJ whole genome shotgun (WGS) entry which is preliminary data.</text>
</comment>
<evidence type="ECO:0000256" key="3">
    <source>
        <dbReference type="ARBA" id="ARBA00022989"/>
    </source>
</evidence>
<name>K8P0H5_9BRAD</name>
<feature type="transmembrane region" description="Helical" evidence="5">
    <location>
        <begin position="41"/>
        <end position="61"/>
    </location>
</feature>
<protein>
    <recommendedName>
        <fullName evidence="5">Probable membrane transporter protein</fullName>
    </recommendedName>
</protein>
<dbReference type="Proteomes" id="UP000001096">
    <property type="component" value="Unassembled WGS sequence"/>
</dbReference>
<feature type="transmembrane region" description="Helical" evidence="5">
    <location>
        <begin position="189"/>
        <end position="207"/>
    </location>
</feature>
<dbReference type="GO" id="GO:0005886">
    <property type="term" value="C:plasma membrane"/>
    <property type="evidence" value="ECO:0007669"/>
    <property type="project" value="UniProtKB-SubCell"/>
</dbReference>
<accession>K8P0H5</accession>
<dbReference type="HOGENOM" id="CLU_054750_4_2_5"/>
<keyword evidence="3 5" id="KW-1133">Transmembrane helix</keyword>
<dbReference type="InterPro" id="IPR002781">
    <property type="entry name" value="TM_pro_TauE-like"/>
</dbReference>
<evidence type="ECO:0000256" key="4">
    <source>
        <dbReference type="ARBA" id="ARBA00023136"/>
    </source>
</evidence>
<gene>
    <name evidence="6" type="ORF">HMPREF9695_02525</name>
</gene>
<comment type="subcellular location">
    <subcellularLocation>
        <location evidence="5">Cell membrane</location>
        <topology evidence="5">Multi-pass membrane protein</topology>
    </subcellularLocation>
    <subcellularLocation>
        <location evidence="1">Membrane</location>
        <topology evidence="1">Multi-pass membrane protein</topology>
    </subcellularLocation>
</comment>
<evidence type="ECO:0000256" key="5">
    <source>
        <dbReference type="RuleBase" id="RU363041"/>
    </source>
</evidence>
<keyword evidence="5" id="KW-1003">Cell membrane</keyword>
<dbReference type="PANTHER" id="PTHR43483:SF3">
    <property type="entry name" value="MEMBRANE TRANSPORTER PROTEIN HI_0806-RELATED"/>
    <property type="match status" value="1"/>
</dbReference>
<dbReference type="PATRIC" id="fig|883078.3.peg.2600"/>
<feature type="transmembrane region" description="Helical" evidence="5">
    <location>
        <begin position="118"/>
        <end position="140"/>
    </location>
</feature>
<evidence type="ECO:0000256" key="1">
    <source>
        <dbReference type="ARBA" id="ARBA00004141"/>
    </source>
</evidence>
<dbReference type="eggNOG" id="COG0730">
    <property type="taxonomic scope" value="Bacteria"/>
</dbReference>
<keyword evidence="4 5" id="KW-0472">Membrane</keyword>
<evidence type="ECO:0000313" key="6">
    <source>
        <dbReference type="EMBL" id="EKS36107.1"/>
    </source>
</evidence>
<keyword evidence="7" id="KW-1185">Reference proteome</keyword>
<feature type="transmembrane region" description="Helical" evidence="5">
    <location>
        <begin position="219"/>
        <end position="239"/>
    </location>
</feature>
<reference evidence="6 7" key="1">
    <citation type="submission" date="2012-04" db="EMBL/GenBank/DDBJ databases">
        <title>The Genome Sequence of Afipia broomeae ATCC 49717.</title>
        <authorList>
            <consortium name="The Broad Institute Genome Sequencing Platform"/>
            <person name="Earl A."/>
            <person name="Ward D."/>
            <person name="Feldgarden M."/>
            <person name="Gevers D."/>
            <person name="Huys G."/>
            <person name="Walker B."/>
            <person name="Young S.K."/>
            <person name="Zeng Q."/>
            <person name="Gargeya S."/>
            <person name="Fitzgerald M."/>
            <person name="Haas B."/>
            <person name="Abouelleil A."/>
            <person name="Alvarado L."/>
            <person name="Arachchi H.M."/>
            <person name="Berlin A."/>
            <person name="Chapman S.B."/>
            <person name="Goldberg J."/>
            <person name="Griggs A."/>
            <person name="Gujja S."/>
            <person name="Hansen M."/>
            <person name="Howarth C."/>
            <person name="Imamovic A."/>
            <person name="Larimer J."/>
            <person name="McCowen C."/>
            <person name="Montmayeur A."/>
            <person name="Murphy C."/>
            <person name="Neiman D."/>
            <person name="Pearson M."/>
            <person name="Priest M."/>
            <person name="Roberts A."/>
            <person name="Saif S."/>
            <person name="Shea T."/>
            <person name="Sisk P."/>
            <person name="Sykes S."/>
            <person name="Wortman J."/>
            <person name="Nusbaum C."/>
            <person name="Birren B."/>
        </authorList>
    </citation>
    <scope>NUCLEOTIDE SEQUENCE [LARGE SCALE GENOMIC DNA]</scope>
    <source>
        <strain evidence="6 7">ATCC 49717</strain>
    </source>
</reference>
<keyword evidence="2 5" id="KW-0812">Transmembrane</keyword>
<dbReference type="PANTHER" id="PTHR43483">
    <property type="entry name" value="MEMBRANE TRANSPORTER PROTEIN HI_0806-RELATED"/>
    <property type="match status" value="1"/>
</dbReference>
<feature type="transmembrane region" description="Helical" evidence="5">
    <location>
        <begin position="81"/>
        <end position="106"/>
    </location>
</feature>
<dbReference type="AlphaFoldDB" id="K8P0H5"/>
<evidence type="ECO:0000256" key="2">
    <source>
        <dbReference type="ARBA" id="ARBA00022692"/>
    </source>
</evidence>
<dbReference type="EMBL" id="AGWX01000004">
    <property type="protein sequence ID" value="EKS36107.1"/>
    <property type="molecule type" value="Genomic_DNA"/>
</dbReference>
<evidence type="ECO:0000313" key="7">
    <source>
        <dbReference type="Proteomes" id="UP000001096"/>
    </source>
</evidence>